<dbReference type="SMART" id="SM00862">
    <property type="entry name" value="Trans_reg_C"/>
    <property type="match status" value="1"/>
</dbReference>
<reference evidence="9" key="1">
    <citation type="submission" date="2023-03" db="EMBL/GenBank/DDBJ databases">
        <title>MT1 and MT2 Draft Genomes of Novel Species.</title>
        <authorList>
            <person name="Venkateswaran K."/>
        </authorList>
    </citation>
    <scope>NUCLEOTIDE SEQUENCE</scope>
    <source>
        <strain evidence="9">F6_8S_P_1A</strain>
    </source>
</reference>
<keyword evidence="2" id="KW-0805">Transcription regulation</keyword>
<keyword evidence="10" id="KW-1185">Reference proteome</keyword>
<feature type="domain" description="Response regulatory" evidence="7">
    <location>
        <begin position="8"/>
        <end position="122"/>
    </location>
</feature>
<dbReference type="CDD" id="cd00383">
    <property type="entry name" value="trans_reg_C"/>
    <property type="match status" value="1"/>
</dbReference>
<proteinExistence type="predicted"/>
<dbReference type="Pfam" id="PF00072">
    <property type="entry name" value="Response_reg"/>
    <property type="match status" value="1"/>
</dbReference>
<dbReference type="SMART" id="SM00448">
    <property type="entry name" value="REC"/>
    <property type="match status" value="1"/>
</dbReference>
<name>A0ABT8IY50_9MICO</name>
<gene>
    <name evidence="9" type="ORF">P5G59_11435</name>
</gene>
<dbReference type="PANTHER" id="PTHR48111">
    <property type="entry name" value="REGULATOR OF RPOS"/>
    <property type="match status" value="1"/>
</dbReference>
<dbReference type="SUPFAM" id="SSF52172">
    <property type="entry name" value="CheY-like"/>
    <property type="match status" value="1"/>
</dbReference>
<evidence type="ECO:0000256" key="4">
    <source>
        <dbReference type="ARBA" id="ARBA00023163"/>
    </source>
</evidence>
<evidence type="ECO:0000256" key="5">
    <source>
        <dbReference type="PROSITE-ProRule" id="PRU00169"/>
    </source>
</evidence>
<evidence type="ECO:0000259" key="7">
    <source>
        <dbReference type="PROSITE" id="PS50110"/>
    </source>
</evidence>
<keyword evidence="4" id="KW-0804">Transcription</keyword>
<feature type="domain" description="OmpR/PhoB-type" evidence="8">
    <location>
        <begin position="130"/>
        <end position="228"/>
    </location>
</feature>
<evidence type="ECO:0000256" key="2">
    <source>
        <dbReference type="ARBA" id="ARBA00023015"/>
    </source>
</evidence>
<evidence type="ECO:0000259" key="8">
    <source>
        <dbReference type="PROSITE" id="PS51755"/>
    </source>
</evidence>
<dbReference type="Pfam" id="PF00486">
    <property type="entry name" value="Trans_reg_C"/>
    <property type="match status" value="1"/>
</dbReference>
<evidence type="ECO:0000256" key="1">
    <source>
        <dbReference type="ARBA" id="ARBA00022553"/>
    </source>
</evidence>
<dbReference type="InterPro" id="IPR039420">
    <property type="entry name" value="WalR-like"/>
</dbReference>
<dbReference type="Gene3D" id="3.40.50.2300">
    <property type="match status" value="1"/>
</dbReference>
<dbReference type="PROSITE" id="PS51755">
    <property type="entry name" value="OMPR_PHOB"/>
    <property type="match status" value="1"/>
</dbReference>
<dbReference type="Proteomes" id="UP001174210">
    <property type="component" value="Unassembled WGS sequence"/>
</dbReference>
<dbReference type="CDD" id="cd17574">
    <property type="entry name" value="REC_OmpR"/>
    <property type="match status" value="1"/>
</dbReference>
<protein>
    <submittedName>
        <fullName evidence="9">Response regulator transcription factor</fullName>
    </submittedName>
</protein>
<keyword evidence="1 5" id="KW-0597">Phosphoprotein</keyword>
<dbReference type="InterPro" id="IPR001789">
    <property type="entry name" value="Sig_transdc_resp-reg_receiver"/>
</dbReference>
<dbReference type="Gene3D" id="6.10.250.690">
    <property type="match status" value="1"/>
</dbReference>
<dbReference type="InterPro" id="IPR036388">
    <property type="entry name" value="WH-like_DNA-bd_sf"/>
</dbReference>
<dbReference type="EMBL" id="JAROCB010000003">
    <property type="protein sequence ID" value="MDN4597754.1"/>
    <property type="molecule type" value="Genomic_DNA"/>
</dbReference>
<accession>A0ABT8IY50</accession>
<sequence length="233" mass="26111">MVTASRPRVLVVEDDRTVLTVVGDYLRQAGYRVAGHTDGGSALAALRERIPDVLILDRMLPVLSGDELCREARAMAQHLPILMLTALDRVDDRIEGLEHGADDYLTKPFALRELVLRVDAMVRRASAAPAAAFGVGPFGVDPVRRRVSVDGREVPLTAREYELLVYLLQNPGRTVTRDEIMREVLGWSHGDPSTVTVHIRRLREKIEPEPHDPRHLLTVWGEGYRFTAKGVRR</sequence>
<evidence type="ECO:0000313" key="9">
    <source>
        <dbReference type="EMBL" id="MDN4597754.1"/>
    </source>
</evidence>
<dbReference type="PANTHER" id="PTHR48111:SF4">
    <property type="entry name" value="DNA-BINDING DUAL TRANSCRIPTIONAL REGULATOR OMPR"/>
    <property type="match status" value="1"/>
</dbReference>
<comment type="caution">
    <text evidence="9">The sequence shown here is derived from an EMBL/GenBank/DDBJ whole genome shotgun (WGS) entry which is preliminary data.</text>
</comment>
<dbReference type="InterPro" id="IPR011006">
    <property type="entry name" value="CheY-like_superfamily"/>
</dbReference>
<evidence type="ECO:0000313" key="10">
    <source>
        <dbReference type="Proteomes" id="UP001174210"/>
    </source>
</evidence>
<dbReference type="PROSITE" id="PS50110">
    <property type="entry name" value="RESPONSE_REGULATORY"/>
    <property type="match status" value="1"/>
</dbReference>
<keyword evidence="3 6" id="KW-0238">DNA-binding</keyword>
<feature type="DNA-binding region" description="OmpR/PhoB-type" evidence="6">
    <location>
        <begin position="130"/>
        <end position="228"/>
    </location>
</feature>
<dbReference type="InterPro" id="IPR001867">
    <property type="entry name" value="OmpR/PhoB-type_DNA-bd"/>
</dbReference>
<evidence type="ECO:0000256" key="6">
    <source>
        <dbReference type="PROSITE-ProRule" id="PRU01091"/>
    </source>
</evidence>
<organism evidence="9 10">
    <name type="scientific">Leifsonia virtsii</name>
    <dbReference type="NCBI Taxonomy" id="3035915"/>
    <lineage>
        <taxon>Bacteria</taxon>
        <taxon>Bacillati</taxon>
        <taxon>Actinomycetota</taxon>
        <taxon>Actinomycetes</taxon>
        <taxon>Micrococcales</taxon>
        <taxon>Microbacteriaceae</taxon>
        <taxon>Leifsonia</taxon>
    </lineage>
</organism>
<dbReference type="Gene3D" id="1.10.10.10">
    <property type="entry name" value="Winged helix-like DNA-binding domain superfamily/Winged helix DNA-binding domain"/>
    <property type="match status" value="1"/>
</dbReference>
<dbReference type="RefSeq" id="WP_301218983.1">
    <property type="nucleotide sequence ID" value="NZ_JAROCB010000003.1"/>
</dbReference>
<evidence type="ECO:0000256" key="3">
    <source>
        <dbReference type="ARBA" id="ARBA00023125"/>
    </source>
</evidence>
<feature type="modified residue" description="4-aspartylphosphate" evidence="5">
    <location>
        <position position="57"/>
    </location>
</feature>